<dbReference type="EMBL" id="CQPC01000027">
    <property type="protein sequence ID" value="CNU25584.1"/>
    <property type="molecule type" value="Genomic_DNA"/>
</dbReference>
<name>A0A655CRE0_SALET</name>
<gene>
    <name evidence="1" type="ORF">ERS008202_02305</name>
</gene>
<sequence length="132" mass="15272">MGTQRHINRHTGAHIVAQHFDDFPYRFSTASWTLGQFNHDHEPHPRAHDVFWRDKNVEAETAVVRHHKADARIGEITPDYLTGFRYQYTDDTRFAATFTIGAQRLRQHLIAMNTGFHLLAGKIQIVFAAFDT</sequence>
<accession>A0A655CRE0</accession>
<dbReference type="AlphaFoldDB" id="A0A655CRE0"/>
<evidence type="ECO:0000313" key="1">
    <source>
        <dbReference type="EMBL" id="CNU25584.1"/>
    </source>
</evidence>
<protein>
    <submittedName>
        <fullName evidence="1">Uncharacterized protein</fullName>
    </submittedName>
</protein>
<dbReference type="Proteomes" id="UP000039541">
    <property type="component" value="Unassembled WGS sequence"/>
</dbReference>
<organism evidence="1 2">
    <name type="scientific">Salmonella enterica subsp. enterica serovar Bovismorbificans</name>
    <dbReference type="NCBI Taxonomy" id="58097"/>
    <lineage>
        <taxon>Bacteria</taxon>
        <taxon>Pseudomonadati</taxon>
        <taxon>Pseudomonadota</taxon>
        <taxon>Gammaproteobacteria</taxon>
        <taxon>Enterobacterales</taxon>
        <taxon>Enterobacteriaceae</taxon>
        <taxon>Salmonella</taxon>
    </lineage>
</organism>
<proteinExistence type="predicted"/>
<reference evidence="1 2" key="1">
    <citation type="submission" date="2015-03" db="EMBL/GenBank/DDBJ databases">
        <authorList>
            <consortium name="Pathogen Informatics"/>
        </authorList>
    </citation>
    <scope>NUCLEOTIDE SEQUENCE [LARGE SCALE GENOMIC DNA]</scope>
    <source>
        <strain evidence="1 2">3476</strain>
    </source>
</reference>
<evidence type="ECO:0000313" key="2">
    <source>
        <dbReference type="Proteomes" id="UP000039541"/>
    </source>
</evidence>